<reference evidence="9" key="2">
    <citation type="submission" date="2025-08" db="UniProtKB">
        <authorList>
            <consortium name="RefSeq"/>
        </authorList>
    </citation>
    <scope>IDENTIFICATION</scope>
    <source>
        <tissue evidence="9">Leaf</tissue>
    </source>
</reference>
<keyword evidence="6" id="KW-1133">Transmembrane helix</keyword>
<evidence type="ECO:0000259" key="7">
    <source>
        <dbReference type="PROSITE" id="PS51999"/>
    </source>
</evidence>
<evidence type="ECO:0000256" key="6">
    <source>
        <dbReference type="SAM" id="Phobius"/>
    </source>
</evidence>
<dbReference type="AlphaFoldDB" id="A0A6J0N867"/>
<dbReference type="KEGG" id="rsz:108851123"/>
<protein>
    <submittedName>
        <fullName evidence="9">Uncharacterized protein At4g04775-like</fullName>
    </submittedName>
</protein>
<dbReference type="GO" id="GO:0008270">
    <property type="term" value="F:zinc ion binding"/>
    <property type="evidence" value="ECO:0007669"/>
    <property type="project" value="UniProtKB-KW"/>
</dbReference>
<dbReference type="RefSeq" id="XP_018480043.1">
    <property type="nucleotide sequence ID" value="XM_018624541.1"/>
</dbReference>
<accession>A0A6J0N867</accession>
<evidence type="ECO:0000256" key="5">
    <source>
        <dbReference type="SAM" id="Coils"/>
    </source>
</evidence>
<gene>
    <name evidence="9" type="primary">LOC108851123</name>
</gene>
<name>A0A6J0N867_RAPSA</name>
<keyword evidence="5" id="KW-0175">Coiled coil</keyword>
<dbReference type="InterPro" id="IPR010666">
    <property type="entry name" value="Znf_GRF"/>
</dbReference>
<keyword evidence="3" id="KW-0862">Zinc</keyword>
<evidence type="ECO:0000313" key="8">
    <source>
        <dbReference type="Proteomes" id="UP000504610"/>
    </source>
</evidence>
<feature type="domain" description="GRF-type" evidence="7">
    <location>
        <begin position="24"/>
        <end position="67"/>
    </location>
</feature>
<dbReference type="PROSITE" id="PS51999">
    <property type="entry name" value="ZF_GRF"/>
    <property type="match status" value="1"/>
</dbReference>
<evidence type="ECO:0000256" key="3">
    <source>
        <dbReference type="ARBA" id="ARBA00022833"/>
    </source>
</evidence>
<feature type="coiled-coil region" evidence="5">
    <location>
        <begin position="94"/>
        <end position="140"/>
    </location>
</feature>
<keyword evidence="1" id="KW-0479">Metal-binding</keyword>
<dbReference type="PANTHER" id="PTHR33248">
    <property type="entry name" value="ZINC ION-BINDING PROTEIN"/>
    <property type="match status" value="1"/>
</dbReference>
<dbReference type="OrthoDB" id="1083530at2759"/>
<feature type="transmembrane region" description="Helical" evidence="6">
    <location>
        <begin position="152"/>
        <end position="169"/>
    </location>
</feature>
<evidence type="ECO:0000256" key="4">
    <source>
        <dbReference type="PROSITE-ProRule" id="PRU01343"/>
    </source>
</evidence>
<keyword evidence="8" id="KW-1185">Reference proteome</keyword>
<keyword evidence="6" id="KW-0812">Transmembrane</keyword>
<keyword evidence="6" id="KW-0472">Membrane</keyword>
<evidence type="ECO:0000256" key="2">
    <source>
        <dbReference type="ARBA" id="ARBA00022771"/>
    </source>
</evidence>
<reference evidence="8" key="1">
    <citation type="journal article" date="2019" name="Database">
        <title>The radish genome database (RadishGD): an integrated information resource for radish genomics.</title>
        <authorList>
            <person name="Yu H.J."/>
            <person name="Baek S."/>
            <person name="Lee Y.J."/>
            <person name="Cho A."/>
            <person name="Mun J.H."/>
        </authorList>
    </citation>
    <scope>NUCLEOTIDE SEQUENCE [LARGE SCALE GENOMIC DNA]</scope>
    <source>
        <strain evidence="8">cv. WK10039</strain>
    </source>
</reference>
<keyword evidence="2 4" id="KW-0863">Zinc-finger</keyword>
<evidence type="ECO:0000313" key="9">
    <source>
        <dbReference type="RefSeq" id="XP_018480043.1"/>
    </source>
</evidence>
<dbReference type="Proteomes" id="UP000504610">
    <property type="component" value="Chromosome 4"/>
</dbReference>
<evidence type="ECO:0000256" key="1">
    <source>
        <dbReference type="ARBA" id="ARBA00022723"/>
    </source>
</evidence>
<proteinExistence type="predicted"/>
<dbReference type="GeneID" id="108851123"/>
<organism evidence="8 9">
    <name type="scientific">Raphanus sativus</name>
    <name type="common">Radish</name>
    <name type="synonym">Raphanus raphanistrum var. sativus</name>
    <dbReference type="NCBI Taxonomy" id="3726"/>
    <lineage>
        <taxon>Eukaryota</taxon>
        <taxon>Viridiplantae</taxon>
        <taxon>Streptophyta</taxon>
        <taxon>Embryophyta</taxon>
        <taxon>Tracheophyta</taxon>
        <taxon>Spermatophyta</taxon>
        <taxon>Magnoliopsida</taxon>
        <taxon>eudicotyledons</taxon>
        <taxon>Gunneridae</taxon>
        <taxon>Pentapetalae</taxon>
        <taxon>rosids</taxon>
        <taxon>malvids</taxon>
        <taxon>Brassicales</taxon>
        <taxon>Brassicaceae</taxon>
        <taxon>Brassiceae</taxon>
        <taxon>Raphanus</taxon>
    </lineage>
</organism>
<sequence length="170" mass="19510">MTSSSTSSSRPATRRSVHGVPTKCWCGKGLLIWASETKENPYRRFYRCEVALQRKSESHLFKWEDEALLDEVRLVDAKVMDLVHDYQALSKIVLDKLDEQKVDCQSKLNQHISEMKQQMLEAKSQMKEEFQANLASYMEATQIRETSPTNNFVAAFAIVGAIACIYWKLV</sequence>